<comment type="caution">
    <text evidence="1">The sequence shown here is derived from an EMBL/GenBank/DDBJ whole genome shotgun (WGS) entry which is preliminary data.</text>
</comment>
<dbReference type="Proteomes" id="UP001187192">
    <property type="component" value="Unassembled WGS sequence"/>
</dbReference>
<proteinExistence type="predicted"/>
<organism evidence="1 2">
    <name type="scientific">Ficus carica</name>
    <name type="common">Common fig</name>
    <dbReference type="NCBI Taxonomy" id="3494"/>
    <lineage>
        <taxon>Eukaryota</taxon>
        <taxon>Viridiplantae</taxon>
        <taxon>Streptophyta</taxon>
        <taxon>Embryophyta</taxon>
        <taxon>Tracheophyta</taxon>
        <taxon>Spermatophyta</taxon>
        <taxon>Magnoliopsida</taxon>
        <taxon>eudicotyledons</taxon>
        <taxon>Gunneridae</taxon>
        <taxon>Pentapetalae</taxon>
        <taxon>rosids</taxon>
        <taxon>fabids</taxon>
        <taxon>Rosales</taxon>
        <taxon>Moraceae</taxon>
        <taxon>Ficeae</taxon>
        <taxon>Ficus</taxon>
    </lineage>
</organism>
<sequence>MGMVGFLVEASKKFGKNFYTHFLAKAGCGEQEKSKRKKKIEPKGDLRFLVFGFPPRASTKSSKDFETQFGQKAGYREEEERKNQAKFLAGFWSFWPVFFGSLWWLEIGSRTAASWNLTYPNWPAVGEGKGEGKAKPNLGSNSVLTELKLNLGHSKRKQGKYNSAYSISFVVYTCLIGLDYGLSWKWTGRPNHSIVARPVSSLPTTVDARWRGVAWQTVKCGKISRYAF</sequence>
<evidence type="ECO:0000313" key="2">
    <source>
        <dbReference type="Proteomes" id="UP001187192"/>
    </source>
</evidence>
<accession>A0AA88IW79</accession>
<dbReference type="AlphaFoldDB" id="A0AA88IW79"/>
<keyword evidence="2" id="KW-1185">Reference proteome</keyword>
<gene>
    <name evidence="1" type="ORF">TIFTF001_028221</name>
</gene>
<evidence type="ECO:0000313" key="1">
    <source>
        <dbReference type="EMBL" id="GMN59118.1"/>
    </source>
</evidence>
<dbReference type="EMBL" id="BTGU01000084">
    <property type="protein sequence ID" value="GMN59118.1"/>
    <property type="molecule type" value="Genomic_DNA"/>
</dbReference>
<name>A0AA88IW79_FICCA</name>
<reference evidence="1" key="1">
    <citation type="submission" date="2023-07" db="EMBL/GenBank/DDBJ databases">
        <title>draft genome sequence of fig (Ficus carica).</title>
        <authorList>
            <person name="Takahashi T."/>
            <person name="Nishimura K."/>
        </authorList>
    </citation>
    <scope>NUCLEOTIDE SEQUENCE</scope>
</reference>
<protein>
    <submittedName>
        <fullName evidence="1">Uncharacterized protein</fullName>
    </submittedName>
</protein>